<dbReference type="SUPFAM" id="SSF53613">
    <property type="entry name" value="Ribokinase-like"/>
    <property type="match status" value="1"/>
</dbReference>
<keyword evidence="4 7" id="KW-0418">Kinase</keyword>
<evidence type="ECO:0000256" key="1">
    <source>
        <dbReference type="ARBA" id="ARBA00010688"/>
    </source>
</evidence>
<proteinExistence type="inferred from homology"/>
<evidence type="ECO:0000256" key="3">
    <source>
        <dbReference type="ARBA" id="ARBA00022741"/>
    </source>
</evidence>
<dbReference type="Pfam" id="PF00294">
    <property type="entry name" value="PfkB"/>
    <property type="match status" value="1"/>
</dbReference>
<dbReference type="Gene3D" id="3.40.1190.20">
    <property type="match status" value="1"/>
</dbReference>
<keyword evidence="2" id="KW-0808">Transferase</keyword>
<dbReference type="InterPro" id="IPR050306">
    <property type="entry name" value="PfkB_Carbo_kinase"/>
</dbReference>
<organism evidence="7 8">
    <name type="scientific">Roseateles aquae</name>
    <dbReference type="NCBI Taxonomy" id="3077235"/>
    <lineage>
        <taxon>Bacteria</taxon>
        <taxon>Pseudomonadati</taxon>
        <taxon>Pseudomonadota</taxon>
        <taxon>Betaproteobacteria</taxon>
        <taxon>Burkholderiales</taxon>
        <taxon>Sphaerotilaceae</taxon>
        <taxon>Roseateles</taxon>
    </lineage>
</organism>
<dbReference type="EMBL" id="JAVXZY010000001">
    <property type="protein sequence ID" value="MDT8998174.1"/>
    <property type="molecule type" value="Genomic_DNA"/>
</dbReference>
<evidence type="ECO:0000256" key="2">
    <source>
        <dbReference type="ARBA" id="ARBA00022679"/>
    </source>
</evidence>
<dbReference type="InterPro" id="IPR002173">
    <property type="entry name" value="Carboh/pur_kinase_PfkB_CS"/>
</dbReference>
<comment type="similarity">
    <text evidence="1">Belongs to the carbohydrate kinase PfkB family.</text>
</comment>
<dbReference type="InterPro" id="IPR011611">
    <property type="entry name" value="PfkB_dom"/>
</dbReference>
<evidence type="ECO:0000259" key="6">
    <source>
        <dbReference type="Pfam" id="PF00294"/>
    </source>
</evidence>
<feature type="domain" description="Carbohydrate kinase PfkB" evidence="6">
    <location>
        <begin position="28"/>
        <end position="308"/>
    </location>
</feature>
<dbReference type="GO" id="GO:0016301">
    <property type="term" value="F:kinase activity"/>
    <property type="evidence" value="ECO:0007669"/>
    <property type="project" value="UniProtKB-KW"/>
</dbReference>
<evidence type="ECO:0000313" key="7">
    <source>
        <dbReference type="EMBL" id="MDT8998174.1"/>
    </source>
</evidence>
<name>A0ABU3P6I3_9BURK</name>
<dbReference type="InterPro" id="IPR029056">
    <property type="entry name" value="Ribokinase-like"/>
</dbReference>
<evidence type="ECO:0000313" key="8">
    <source>
        <dbReference type="Proteomes" id="UP001246372"/>
    </source>
</evidence>
<reference evidence="7" key="1">
    <citation type="submission" date="2023-09" db="EMBL/GenBank/DDBJ databases">
        <title>Paucibacter sp. APW11 Genome sequencing and assembly.</title>
        <authorList>
            <person name="Kim I."/>
        </authorList>
    </citation>
    <scope>NUCLEOTIDE SEQUENCE</scope>
    <source>
        <strain evidence="7">APW11</strain>
    </source>
</reference>
<dbReference type="Proteomes" id="UP001246372">
    <property type="component" value="Unassembled WGS sequence"/>
</dbReference>
<gene>
    <name evidence="7" type="ORF">RQP53_02670</name>
</gene>
<dbReference type="RefSeq" id="WP_315648487.1">
    <property type="nucleotide sequence ID" value="NZ_JAVXZY010000001.1"/>
</dbReference>
<keyword evidence="8" id="KW-1185">Reference proteome</keyword>
<dbReference type="PROSITE" id="PS00583">
    <property type="entry name" value="PFKB_KINASES_1"/>
    <property type="match status" value="1"/>
</dbReference>
<evidence type="ECO:0000256" key="4">
    <source>
        <dbReference type="ARBA" id="ARBA00022777"/>
    </source>
</evidence>
<dbReference type="PANTHER" id="PTHR43085:SF1">
    <property type="entry name" value="PSEUDOURIDINE KINASE-RELATED"/>
    <property type="match status" value="1"/>
</dbReference>
<dbReference type="PANTHER" id="PTHR43085">
    <property type="entry name" value="HEXOKINASE FAMILY MEMBER"/>
    <property type="match status" value="1"/>
</dbReference>
<comment type="caution">
    <text evidence="7">The sequence shown here is derived from an EMBL/GenBank/DDBJ whole genome shotgun (WGS) entry which is preliminary data.</text>
</comment>
<keyword evidence="5" id="KW-0067">ATP-binding</keyword>
<protein>
    <submittedName>
        <fullName evidence="7">PfkB family carbohydrate kinase</fullName>
    </submittedName>
</protein>
<accession>A0ABU3P6I3</accession>
<evidence type="ECO:0000256" key="5">
    <source>
        <dbReference type="ARBA" id="ARBA00022840"/>
    </source>
</evidence>
<sequence>MNTAAMPFALPGQPVLLLGEALVDEFADQHIAGGAPLNVARSLAALGQPALLATRLGEDAAAALILQSLRRFGLSEAGVQRDAGQATGRVTISESANGGHSFHIHEDAAWDHLDTQPLAEHFAERPPAIVYFGSLAQRSPAARQRLGALLDELGQRGSLRYLDLNLRAGSAAPALAEHCLARADWVKLNDVELVQLMAWFDLPGDPALVGGGDASACSAAVRTLAQRFALQRIVLTRGAAGYACFDRHGLVEAEGGGVPLARLVDTVGAGDAFSAMALAATLQGKPIAKALALANRFAAAMCGERGPVPADEAFYLPWHAALGRGKAAAADATRSAA</sequence>
<keyword evidence="3" id="KW-0547">Nucleotide-binding</keyword>